<evidence type="ECO:0000256" key="3">
    <source>
        <dbReference type="PROSITE-ProRule" id="PRU00284"/>
    </source>
</evidence>
<dbReference type="SUPFAM" id="SSF58104">
    <property type="entry name" value="Methyl-accepting chemotaxis protein (MCP) signaling domain"/>
    <property type="match status" value="3"/>
</dbReference>
<keyword evidence="1 3" id="KW-0807">Transducer</keyword>
<dbReference type="AlphaFoldDB" id="B9L353"/>
<dbReference type="PANTHER" id="PTHR32089">
    <property type="entry name" value="METHYL-ACCEPTING CHEMOTAXIS PROTEIN MCPB"/>
    <property type="match status" value="1"/>
</dbReference>
<dbReference type="PANTHER" id="PTHR32089:SF112">
    <property type="entry name" value="LYSOZYME-LIKE PROTEIN-RELATED"/>
    <property type="match status" value="1"/>
</dbReference>
<keyword evidence="9" id="KW-1185">Reference proteome</keyword>
<sequence length="657" mass="70370">MRLGFRQKLLALLLTSAFVFLGLGSVGALWLASLRAQVIALETEGKQANDLLRVLAQARQLEERVRSQQGPTEEWSAQARRVASDLTALQRAGETTDERAAVGQVVAAWATVERALAASPEDSENVREAFASFWASAAAVASGSEPGGAGRGWSIASQLSALQLMAMACAGLALVILVGWFWSLRPPLRTIGELATTAERLARSEISELERALGQLAAGDLTGTVTVRTEPLPIRGADEFAQMASAFNQMLERIRAVSISYTSTVSDLSETLVRVREAASRVSASGEATEALSSEVARLAEELSQVAERVAAGSVAQAEQIQSSSRAIDESERSARRVVEVAVEQARELRAATQVIEVTENAARRVHELSLEVTGRARENSTRATEGSALVERATELSRSVQEQMVATRRTITALVEHVQAIGQFVEVIQGLARQTTFVALNAAIEAARAGEAGKGFAVVAEEVQKLAASSGEAARRVTEIVERIVATVEEAACALEEGDAVVTVVVHETERVVGFFGDIRTAAVEIAEANARLLAELEALRQQLQSVRQTLERTAQLADENQRQAVQLGAQVHDIRGAMRRIADVAQQNAALAETMASSVGTARNRIEEMAQTATVLQQVARTLRGLLSRFRLRSEGSLVSDGSSSIRSSILDLVR</sequence>
<evidence type="ECO:0000259" key="6">
    <source>
        <dbReference type="PROSITE" id="PS50111"/>
    </source>
</evidence>
<evidence type="ECO:0000256" key="4">
    <source>
        <dbReference type="SAM" id="Coils"/>
    </source>
</evidence>
<dbReference type="CDD" id="cd06225">
    <property type="entry name" value="HAMP"/>
    <property type="match status" value="1"/>
</dbReference>
<dbReference type="InterPro" id="IPR003660">
    <property type="entry name" value="HAMP_dom"/>
</dbReference>
<dbReference type="Gene3D" id="6.10.340.10">
    <property type="match status" value="1"/>
</dbReference>
<keyword evidence="8" id="KW-0614">Plasmid</keyword>
<evidence type="ECO:0000313" key="8">
    <source>
        <dbReference type="EMBL" id="ACM07125.1"/>
    </source>
</evidence>
<accession>B9L353</accession>
<dbReference type="RefSeq" id="WP_012643112.1">
    <property type="nucleotide sequence ID" value="NC_011961.1"/>
</dbReference>
<evidence type="ECO:0000259" key="7">
    <source>
        <dbReference type="PROSITE" id="PS50885"/>
    </source>
</evidence>
<feature type="transmembrane region" description="Helical" evidence="5">
    <location>
        <begin position="161"/>
        <end position="182"/>
    </location>
</feature>
<dbReference type="GO" id="GO:0007165">
    <property type="term" value="P:signal transduction"/>
    <property type="evidence" value="ECO:0007669"/>
    <property type="project" value="UniProtKB-KW"/>
</dbReference>
<dbReference type="PROSITE" id="PS50885">
    <property type="entry name" value="HAMP"/>
    <property type="match status" value="1"/>
</dbReference>
<dbReference type="SMART" id="SM00304">
    <property type="entry name" value="HAMP"/>
    <property type="match status" value="2"/>
</dbReference>
<comment type="similarity">
    <text evidence="2">Belongs to the methyl-accepting chemotaxis (MCP) protein family.</text>
</comment>
<dbReference type="PROSITE" id="PS50111">
    <property type="entry name" value="CHEMOTAXIS_TRANSDUC_2"/>
    <property type="match status" value="1"/>
</dbReference>
<feature type="coiled-coil region" evidence="4">
    <location>
        <begin position="524"/>
        <end position="562"/>
    </location>
</feature>
<keyword evidence="5" id="KW-0472">Membrane</keyword>
<evidence type="ECO:0000256" key="2">
    <source>
        <dbReference type="ARBA" id="ARBA00029447"/>
    </source>
</evidence>
<feature type="domain" description="HAMP" evidence="7">
    <location>
        <begin position="200"/>
        <end position="259"/>
    </location>
</feature>
<keyword evidence="4" id="KW-0175">Coiled coil</keyword>
<keyword evidence="5" id="KW-1133">Transmembrane helix</keyword>
<dbReference type="HOGENOM" id="CLU_000445_107_27_0"/>
<keyword evidence="5" id="KW-0812">Transmembrane</keyword>
<organism evidence="8 9">
    <name type="scientific">Thermomicrobium roseum (strain ATCC 27502 / DSM 5159 / P-2)</name>
    <dbReference type="NCBI Taxonomy" id="309801"/>
    <lineage>
        <taxon>Bacteria</taxon>
        <taxon>Pseudomonadati</taxon>
        <taxon>Thermomicrobiota</taxon>
        <taxon>Thermomicrobia</taxon>
        <taxon>Thermomicrobiales</taxon>
        <taxon>Thermomicrobiaceae</taxon>
        <taxon>Thermomicrobium</taxon>
    </lineage>
</organism>
<dbReference type="GO" id="GO:0016020">
    <property type="term" value="C:membrane"/>
    <property type="evidence" value="ECO:0007669"/>
    <property type="project" value="InterPro"/>
</dbReference>
<evidence type="ECO:0000256" key="1">
    <source>
        <dbReference type="ARBA" id="ARBA00023224"/>
    </source>
</evidence>
<dbReference type="eggNOG" id="COG0840">
    <property type="taxonomic scope" value="Bacteria"/>
</dbReference>
<dbReference type="InterPro" id="IPR004089">
    <property type="entry name" value="MCPsignal_dom"/>
</dbReference>
<evidence type="ECO:0000313" key="9">
    <source>
        <dbReference type="Proteomes" id="UP000000447"/>
    </source>
</evidence>
<dbReference type="Proteomes" id="UP000000447">
    <property type="component" value="Plasmid unnamed"/>
</dbReference>
<geneLocation type="plasmid" evidence="9">
    <name>Tros</name>
</geneLocation>
<reference evidence="8 9" key="1">
    <citation type="journal article" date="2009" name="PLoS ONE">
        <title>Complete genome sequence of the aerobic CO-oxidizing thermophile Thermomicrobium roseum.</title>
        <authorList>
            <person name="Wu D."/>
            <person name="Raymond J."/>
            <person name="Wu M."/>
            <person name="Chatterji S."/>
            <person name="Ren Q."/>
            <person name="Graham J.E."/>
            <person name="Bryant D.A."/>
            <person name="Robb F."/>
            <person name="Colman A."/>
            <person name="Tallon L.J."/>
            <person name="Badger J.H."/>
            <person name="Madupu R."/>
            <person name="Ward N.L."/>
            <person name="Eisen J.A."/>
        </authorList>
    </citation>
    <scope>NUCLEOTIDE SEQUENCE [LARGE SCALE GENOMIC DNA]</scope>
    <source>
        <strain evidence="9">ATCC 27502 / DSM 5159 / P-2</strain>
        <plasmid evidence="8">unnamed</plasmid>
    </source>
</reference>
<dbReference type="Pfam" id="PF00672">
    <property type="entry name" value="HAMP"/>
    <property type="match status" value="1"/>
</dbReference>
<proteinExistence type="inferred from homology"/>
<evidence type="ECO:0000256" key="5">
    <source>
        <dbReference type="SAM" id="Phobius"/>
    </source>
</evidence>
<dbReference type="KEGG" id="tro:trd_A0217"/>
<dbReference type="EMBL" id="CP001276">
    <property type="protein sequence ID" value="ACM07125.1"/>
    <property type="molecule type" value="Genomic_DNA"/>
</dbReference>
<feature type="domain" description="Methyl-accepting transducer" evidence="6">
    <location>
        <begin position="320"/>
        <end position="570"/>
    </location>
</feature>
<name>B9L353_THERP</name>
<protein>
    <submittedName>
        <fullName evidence="8">Methyl-accepting chemotaxis protein, putative</fullName>
    </submittedName>
</protein>
<dbReference type="SMART" id="SM00283">
    <property type="entry name" value="MA"/>
    <property type="match status" value="1"/>
</dbReference>
<gene>
    <name evidence="8" type="ordered locus">trd_A0217</name>
</gene>
<dbReference type="Gene3D" id="1.10.287.950">
    <property type="entry name" value="Methyl-accepting chemotaxis protein"/>
    <property type="match status" value="1"/>
</dbReference>
<dbReference type="Pfam" id="PF00015">
    <property type="entry name" value="MCPsignal"/>
    <property type="match status" value="1"/>
</dbReference>